<reference evidence="1 2" key="1">
    <citation type="submission" date="2008-04" db="EMBL/GenBank/DDBJ databases">
        <title>Draft genome sequence of Bacteroides coprocola (DSM 17136).</title>
        <authorList>
            <person name="Sudarsanam P."/>
            <person name="Ley R."/>
            <person name="Guruge J."/>
            <person name="Turnbaugh P.J."/>
            <person name="Mahowald M."/>
            <person name="Liep D."/>
            <person name="Gordon J."/>
        </authorList>
    </citation>
    <scope>NUCLEOTIDE SEQUENCE [LARGE SCALE GENOMIC DNA]</scope>
    <source>
        <strain evidence="1 2">DSM 17136</strain>
    </source>
</reference>
<reference evidence="1 2" key="2">
    <citation type="submission" date="2008-04" db="EMBL/GenBank/DDBJ databases">
        <authorList>
            <person name="Fulton L."/>
            <person name="Clifton S."/>
            <person name="Fulton B."/>
            <person name="Xu J."/>
            <person name="Minx P."/>
            <person name="Pepin K.H."/>
            <person name="Johnson M."/>
            <person name="Thiruvilangam P."/>
            <person name="Bhonagiri V."/>
            <person name="Nash W.E."/>
            <person name="Mardis E.R."/>
            <person name="Wilson R.K."/>
        </authorList>
    </citation>
    <scope>NUCLEOTIDE SEQUENCE [LARGE SCALE GENOMIC DNA]</scope>
    <source>
        <strain evidence="1 2">DSM 17136</strain>
    </source>
</reference>
<evidence type="ECO:0000313" key="1">
    <source>
        <dbReference type="EMBL" id="EDV02884.1"/>
    </source>
</evidence>
<dbReference type="RefSeq" id="WP_007567920.1">
    <property type="nucleotide sequence ID" value="NZ_DS981464.1"/>
</dbReference>
<organism evidence="1 2">
    <name type="scientific">Phocaeicola coprocola DSM 17136</name>
    <dbReference type="NCBI Taxonomy" id="470145"/>
    <lineage>
        <taxon>Bacteria</taxon>
        <taxon>Pseudomonadati</taxon>
        <taxon>Bacteroidota</taxon>
        <taxon>Bacteroidia</taxon>
        <taxon>Bacteroidales</taxon>
        <taxon>Bacteroidaceae</taxon>
        <taxon>Phocaeicola</taxon>
    </lineage>
</organism>
<evidence type="ECO:0000313" key="2">
    <source>
        <dbReference type="Proteomes" id="UP000003146"/>
    </source>
</evidence>
<dbReference type="AlphaFoldDB" id="B3JDX7"/>
<accession>B3JDX7</accession>
<protein>
    <submittedName>
        <fullName evidence="1">Uncharacterized protein</fullName>
    </submittedName>
</protein>
<dbReference type="Proteomes" id="UP000003146">
    <property type="component" value="Unassembled WGS sequence"/>
</dbReference>
<sequence length="458" mass="53637">MINIYQTLLYKQSEDYLLFLDPLVKTRYSNEYKTCAIMRDRGSKADYVQTYLYDTEQVWNLVNRTIENGQWFSSMYLSWVLYETDLVQNKILSRFSLFCSLVESNLYRRIIENNRYECYGFCMSVLVLLDKMFLLRFPSDYKYSLLKLAVEGLVSYIYYHKDENVLWDAEIYSSYARLFDIFRAEMTAILMDNNLGSYAQYSYCYGMFEAFKSCPIETSYKLEYHKNALMMQQNQTVVGVTSDSMDASLRDAVSLGEQQFLGFATKMLQYNIVKQDSLVGLSVFLKELDSAHNCRIQEENGFENIKCLERFFQIEPYDKYGYIQPPYKRTSITYDRLLEEIGVCEANCNQKQLDNGEIVISTDNISLFPKFHLHHEYNKIISTAILFIRITIRQDKSMKSISVLGINLYELYRDVSKSGLFFNIPCVVGIWDANYSGAMHHLLLLVGTNYDIINGFKN</sequence>
<name>B3JDX7_9BACT</name>
<dbReference type="EMBL" id="ABIY02000005">
    <property type="protein sequence ID" value="EDV02884.1"/>
    <property type="molecule type" value="Genomic_DNA"/>
</dbReference>
<gene>
    <name evidence="1" type="ORF">BACCOP_00065</name>
</gene>
<dbReference type="STRING" id="470145.BACCOP_00065"/>
<proteinExistence type="predicted"/>
<dbReference type="HOGENOM" id="CLU_596734_0_0_10"/>
<comment type="caution">
    <text evidence="1">The sequence shown here is derived from an EMBL/GenBank/DDBJ whole genome shotgun (WGS) entry which is preliminary data.</text>
</comment>